<dbReference type="KEGG" id="psuu:Psuf_065720"/>
<evidence type="ECO:0000256" key="6">
    <source>
        <dbReference type="ARBA" id="ARBA00023288"/>
    </source>
</evidence>
<dbReference type="Pfam" id="PF03180">
    <property type="entry name" value="Lipoprotein_9"/>
    <property type="match status" value="1"/>
</dbReference>
<dbReference type="AlphaFoldDB" id="A0A6F8YT70"/>
<organism evidence="7 8">
    <name type="scientific">Phytohabitans suffuscus</name>
    <dbReference type="NCBI Taxonomy" id="624315"/>
    <lineage>
        <taxon>Bacteria</taxon>
        <taxon>Bacillati</taxon>
        <taxon>Actinomycetota</taxon>
        <taxon>Actinomycetes</taxon>
        <taxon>Micromonosporales</taxon>
        <taxon>Micromonosporaceae</taxon>
    </lineage>
</organism>
<evidence type="ECO:0000256" key="1">
    <source>
        <dbReference type="ARBA" id="ARBA00004635"/>
    </source>
</evidence>
<comment type="similarity">
    <text evidence="2">Belongs to the NlpA lipoprotein family.</text>
</comment>
<sequence length="124" mass="13568">MWLESAQLPRSLEDTALSVINGNYAIETGLTPAKDALALEKGENNPYANLLVVRTGEENDPRVLKLEKLLHSPEVKKFIEDKYAGSVWRPTDLCGGTGRQTLVAGPDGRSPRSVMRCMTRCAAP</sequence>
<evidence type="ECO:0000313" key="8">
    <source>
        <dbReference type="Proteomes" id="UP000503011"/>
    </source>
</evidence>
<proteinExistence type="inferred from homology"/>
<reference evidence="7 8" key="2">
    <citation type="submission" date="2020-03" db="EMBL/GenBank/DDBJ databases">
        <authorList>
            <person name="Ichikawa N."/>
            <person name="Kimura A."/>
            <person name="Kitahashi Y."/>
            <person name="Uohara A."/>
        </authorList>
    </citation>
    <scope>NUCLEOTIDE SEQUENCE [LARGE SCALE GENOMIC DNA]</scope>
    <source>
        <strain evidence="7 8">NBRC 105367</strain>
    </source>
</reference>
<keyword evidence="3" id="KW-0732">Signal</keyword>
<evidence type="ECO:0000256" key="2">
    <source>
        <dbReference type="ARBA" id="ARBA00008973"/>
    </source>
</evidence>
<dbReference type="SUPFAM" id="SSF53850">
    <property type="entry name" value="Periplasmic binding protein-like II"/>
    <property type="match status" value="1"/>
</dbReference>
<dbReference type="PANTHER" id="PTHR30429">
    <property type="entry name" value="D-METHIONINE-BINDING LIPOPROTEIN METQ"/>
    <property type="match status" value="1"/>
</dbReference>
<dbReference type="RefSeq" id="WP_232075268.1">
    <property type="nucleotide sequence ID" value="NZ_AP022871.1"/>
</dbReference>
<keyword evidence="8" id="KW-1185">Reference proteome</keyword>
<reference evidence="7 8" key="1">
    <citation type="submission" date="2020-03" db="EMBL/GenBank/DDBJ databases">
        <title>Whole genome shotgun sequence of Phytohabitans suffuscus NBRC 105367.</title>
        <authorList>
            <person name="Komaki H."/>
            <person name="Tamura T."/>
        </authorList>
    </citation>
    <scope>NUCLEOTIDE SEQUENCE [LARGE SCALE GENOMIC DNA]</scope>
    <source>
        <strain evidence="7 8">NBRC 105367</strain>
    </source>
</reference>
<protein>
    <recommendedName>
        <fullName evidence="9">Solute-binding protein family 5 domain-containing protein</fullName>
    </recommendedName>
</protein>
<dbReference type="InterPro" id="IPR004872">
    <property type="entry name" value="Lipoprotein_NlpA"/>
</dbReference>
<dbReference type="EMBL" id="AP022871">
    <property type="protein sequence ID" value="BCB89259.1"/>
    <property type="molecule type" value="Genomic_DNA"/>
</dbReference>
<keyword evidence="6" id="KW-0449">Lipoprotein</keyword>
<keyword evidence="5" id="KW-0564">Palmitate</keyword>
<name>A0A6F8YT70_9ACTN</name>
<evidence type="ECO:0008006" key="9">
    <source>
        <dbReference type="Google" id="ProtNLM"/>
    </source>
</evidence>
<keyword evidence="4" id="KW-0472">Membrane</keyword>
<evidence type="ECO:0000313" key="7">
    <source>
        <dbReference type="EMBL" id="BCB89259.1"/>
    </source>
</evidence>
<dbReference type="Proteomes" id="UP000503011">
    <property type="component" value="Chromosome"/>
</dbReference>
<accession>A0A6F8YT70</accession>
<evidence type="ECO:0000256" key="3">
    <source>
        <dbReference type="ARBA" id="ARBA00022729"/>
    </source>
</evidence>
<gene>
    <name evidence="7" type="ORF">Psuf_065720</name>
</gene>
<dbReference type="PANTHER" id="PTHR30429:SF0">
    <property type="entry name" value="METHIONINE-BINDING LIPOPROTEIN METQ"/>
    <property type="match status" value="1"/>
</dbReference>
<evidence type="ECO:0000256" key="4">
    <source>
        <dbReference type="ARBA" id="ARBA00023136"/>
    </source>
</evidence>
<dbReference type="GO" id="GO:0016020">
    <property type="term" value="C:membrane"/>
    <property type="evidence" value="ECO:0007669"/>
    <property type="project" value="UniProtKB-SubCell"/>
</dbReference>
<dbReference type="Gene3D" id="3.40.190.10">
    <property type="entry name" value="Periplasmic binding protein-like II"/>
    <property type="match status" value="1"/>
</dbReference>
<comment type="subcellular location">
    <subcellularLocation>
        <location evidence="1">Membrane</location>
        <topology evidence="1">Lipid-anchor</topology>
    </subcellularLocation>
</comment>
<evidence type="ECO:0000256" key="5">
    <source>
        <dbReference type="ARBA" id="ARBA00023139"/>
    </source>
</evidence>